<dbReference type="Proteomes" id="UP000004259">
    <property type="component" value="Unassembled WGS sequence"/>
</dbReference>
<dbReference type="Pfam" id="PF09643">
    <property type="entry name" value="YopX"/>
    <property type="match status" value="1"/>
</dbReference>
<feature type="domain" description="YopX protein" evidence="1">
    <location>
        <begin position="90"/>
        <end position="140"/>
    </location>
</feature>
<dbReference type="SUPFAM" id="SSF159006">
    <property type="entry name" value="YopX-like"/>
    <property type="match status" value="1"/>
</dbReference>
<accession>E9SBG1</accession>
<sequence length="198" mass="22757">MDILKIFNTTEDELKLAKALSKVNQYLANETEQGTKVGFEYNGQFISNIFLDETEHTELTFEEAVSKYGTENVRKFYHDVLNDYDVWLEAERQEKEELIRKYTGLTDSNGKRIFEGDTVSFCGMEGKVVFCAGAFGIATKENIDYDHLCREIAEWCGADNTEHFSYCDNFISFWELIWNFGHDDNSCPSVTVIGNIVN</sequence>
<keyword evidence="3" id="KW-1185">Reference proteome</keyword>
<evidence type="ECO:0000313" key="3">
    <source>
        <dbReference type="Proteomes" id="UP000004259"/>
    </source>
</evidence>
<dbReference type="AlphaFoldDB" id="E9SBG1"/>
<dbReference type="EMBL" id="ADKM02000068">
    <property type="protein sequence ID" value="EGC03380.1"/>
    <property type="molecule type" value="Genomic_DNA"/>
</dbReference>
<protein>
    <recommendedName>
        <fullName evidence="1">YopX protein domain-containing protein</fullName>
    </recommendedName>
</protein>
<dbReference type="STRING" id="246199.CUS_4519"/>
<organism evidence="2 3">
    <name type="scientific">Ruminococcus albus 8</name>
    <dbReference type="NCBI Taxonomy" id="246199"/>
    <lineage>
        <taxon>Bacteria</taxon>
        <taxon>Bacillati</taxon>
        <taxon>Bacillota</taxon>
        <taxon>Clostridia</taxon>
        <taxon>Eubacteriales</taxon>
        <taxon>Oscillospiraceae</taxon>
        <taxon>Ruminococcus</taxon>
    </lineage>
</organism>
<dbReference type="InterPro" id="IPR023385">
    <property type="entry name" value="YopX-like_C"/>
</dbReference>
<dbReference type="eggNOG" id="ENOG502ZIAJ">
    <property type="taxonomic scope" value="Bacteria"/>
</dbReference>
<evidence type="ECO:0000259" key="1">
    <source>
        <dbReference type="Pfam" id="PF09643"/>
    </source>
</evidence>
<dbReference type="InterPro" id="IPR019096">
    <property type="entry name" value="YopX_protein"/>
</dbReference>
<reference evidence="2 3" key="1">
    <citation type="submission" date="2011-02" db="EMBL/GenBank/DDBJ databases">
        <authorList>
            <person name="Nelson K.E."/>
            <person name="Sutton G."/>
            <person name="Torralba M."/>
            <person name="Durkin S."/>
            <person name="Harkins D."/>
            <person name="Montgomery R."/>
            <person name="Ziemer C."/>
            <person name="Klaassens E."/>
            <person name="Ocuiv P."/>
            <person name="Morrison M."/>
        </authorList>
    </citation>
    <scope>NUCLEOTIDE SEQUENCE [LARGE SCALE GENOMIC DNA]</scope>
    <source>
        <strain evidence="2 3">8</strain>
    </source>
</reference>
<dbReference type="OrthoDB" id="1809393at2"/>
<gene>
    <name evidence="2" type="ORF">CUS_4519</name>
</gene>
<name>E9SBG1_RUMAL</name>
<dbReference type="Gene3D" id="2.30.30.290">
    <property type="entry name" value="YopX-like domains"/>
    <property type="match status" value="1"/>
</dbReference>
<proteinExistence type="predicted"/>
<evidence type="ECO:0000313" key="2">
    <source>
        <dbReference type="EMBL" id="EGC03380.1"/>
    </source>
</evidence>
<dbReference type="RefSeq" id="WP_002848903.1">
    <property type="nucleotide sequence ID" value="NZ_ADKM02000068.1"/>
</dbReference>
<comment type="caution">
    <text evidence="2">The sequence shown here is derived from an EMBL/GenBank/DDBJ whole genome shotgun (WGS) entry which is preliminary data.</text>
</comment>